<sequence>MSVLPAHVRAAITDLNARFAWALDSHDFAALRELLTPDVHYVSVGREFHDADSVIASFEARTGARTTRHGLGNLLLEERPDGAVRGRSSWHTFAAHTALGTDGTDSPGSTPGAVPVPEVFMVADFTDSYVRDDAGDWRIAERIITPVFRNPHLAPT</sequence>
<accession>A0ABW4L630</accession>
<dbReference type="RefSeq" id="WP_388006577.1">
    <property type="nucleotide sequence ID" value="NZ_JBHUEE010000005.1"/>
</dbReference>
<dbReference type="InterPro" id="IPR032710">
    <property type="entry name" value="NTF2-like_dom_sf"/>
</dbReference>
<proteinExistence type="predicted"/>
<dbReference type="Proteomes" id="UP001597277">
    <property type="component" value="Unassembled WGS sequence"/>
</dbReference>
<reference evidence="3" key="1">
    <citation type="journal article" date="2019" name="Int. J. Syst. Evol. Microbiol.">
        <title>The Global Catalogue of Microorganisms (GCM) 10K type strain sequencing project: providing services to taxonomists for standard genome sequencing and annotation.</title>
        <authorList>
            <consortium name="The Broad Institute Genomics Platform"/>
            <consortium name="The Broad Institute Genome Sequencing Center for Infectious Disease"/>
            <person name="Wu L."/>
            <person name="Ma J."/>
        </authorList>
    </citation>
    <scope>NUCLEOTIDE SEQUENCE [LARGE SCALE GENOMIC DNA]</scope>
    <source>
        <strain evidence="3">JCM 17130</strain>
    </source>
</reference>
<evidence type="ECO:0000313" key="3">
    <source>
        <dbReference type="Proteomes" id="UP001597277"/>
    </source>
</evidence>
<dbReference type="SUPFAM" id="SSF54427">
    <property type="entry name" value="NTF2-like"/>
    <property type="match status" value="1"/>
</dbReference>
<organism evidence="2 3">
    <name type="scientific">Georgenia deserti</name>
    <dbReference type="NCBI Taxonomy" id="2093781"/>
    <lineage>
        <taxon>Bacteria</taxon>
        <taxon>Bacillati</taxon>
        <taxon>Actinomycetota</taxon>
        <taxon>Actinomycetes</taxon>
        <taxon>Micrococcales</taxon>
        <taxon>Bogoriellaceae</taxon>
        <taxon>Georgenia</taxon>
    </lineage>
</organism>
<dbReference type="Gene3D" id="3.10.450.50">
    <property type="match status" value="1"/>
</dbReference>
<evidence type="ECO:0000259" key="1">
    <source>
        <dbReference type="Pfam" id="PF13577"/>
    </source>
</evidence>
<comment type="caution">
    <text evidence="2">The sequence shown here is derived from an EMBL/GenBank/DDBJ whole genome shotgun (WGS) entry which is preliminary data.</text>
</comment>
<protein>
    <submittedName>
        <fullName evidence="2">Nuclear transport factor 2 family protein</fullName>
    </submittedName>
</protein>
<feature type="domain" description="SnoaL-like" evidence="1">
    <location>
        <begin position="8"/>
        <end position="142"/>
    </location>
</feature>
<dbReference type="EMBL" id="JBHUEE010000005">
    <property type="protein sequence ID" value="MFD1718387.1"/>
    <property type="molecule type" value="Genomic_DNA"/>
</dbReference>
<keyword evidence="3" id="KW-1185">Reference proteome</keyword>
<gene>
    <name evidence="2" type="ORF">ACFSE6_11110</name>
</gene>
<evidence type="ECO:0000313" key="2">
    <source>
        <dbReference type="EMBL" id="MFD1718387.1"/>
    </source>
</evidence>
<dbReference type="InterPro" id="IPR037401">
    <property type="entry name" value="SnoaL-like"/>
</dbReference>
<dbReference type="Pfam" id="PF13577">
    <property type="entry name" value="SnoaL_4"/>
    <property type="match status" value="1"/>
</dbReference>
<name>A0ABW4L630_9MICO</name>